<name>A0A3Q2Y7F1_HIPCM</name>
<sequence>MKFMLNGALTIGTMDGANVEMAEEAGEDNLFIFGMRVNDVEAMDKNGYDAMSYYNRIPELKQAVSQIAAGVFSPQQVDLFQDLVNMLMHHDRFKVFADYEDYIKCQERVSALYKNPKEWTKMVIRNIAASGKFSSDRTISQYAREIWSMEPSLEKIAAPDDPR</sequence>
<dbReference type="GO" id="GO:0005980">
    <property type="term" value="P:glycogen catabolic process"/>
    <property type="evidence" value="ECO:0007669"/>
    <property type="project" value="TreeGrafter"/>
</dbReference>
<organism evidence="4 5">
    <name type="scientific">Hippocampus comes</name>
    <name type="common">Tiger tail seahorse</name>
    <dbReference type="NCBI Taxonomy" id="109280"/>
    <lineage>
        <taxon>Eukaryota</taxon>
        <taxon>Metazoa</taxon>
        <taxon>Chordata</taxon>
        <taxon>Craniata</taxon>
        <taxon>Vertebrata</taxon>
        <taxon>Euteleostomi</taxon>
        <taxon>Actinopterygii</taxon>
        <taxon>Neopterygii</taxon>
        <taxon>Teleostei</taxon>
        <taxon>Neoteleostei</taxon>
        <taxon>Acanthomorphata</taxon>
        <taxon>Syngnathiaria</taxon>
        <taxon>Syngnathiformes</taxon>
        <taxon>Syngnathoidei</taxon>
        <taxon>Syngnathidae</taxon>
        <taxon>Hippocampus</taxon>
    </lineage>
</organism>
<dbReference type="GeneTree" id="ENSGT00950000183148"/>
<comment type="cofactor">
    <cofactor evidence="3">
        <name>pyridoxal 5'-phosphate</name>
        <dbReference type="ChEBI" id="CHEBI:597326"/>
    </cofactor>
</comment>
<reference evidence="4" key="1">
    <citation type="submission" date="2025-08" db="UniProtKB">
        <authorList>
            <consortium name="Ensembl"/>
        </authorList>
    </citation>
    <scope>IDENTIFICATION</scope>
</reference>
<comment type="catalytic activity">
    <reaction evidence="3">
        <text>[(1-&gt;4)-alpha-D-glucosyl](n) + phosphate = [(1-&gt;4)-alpha-D-glucosyl](n-1) + alpha-D-glucose 1-phosphate</text>
        <dbReference type="Rhea" id="RHEA:41732"/>
        <dbReference type="Rhea" id="RHEA-COMP:9584"/>
        <dbReference type="Rhea" id="RHEA-COMP:9586"/>
        <dbReference type="ChEBI" id="CHEBI:15444"/>
        <dbReference type="ChEBI" id="CHEBI:43474"/>
        <dbReference type="ChEBI" id="CHEBI:58601"/>
        <dbReference type="EC" id="2.4.1.1"/>
    </reaction>
</comment>
<dbReference type="SUPFAM" id="SSF53756">
    <property type="entry name" value="UDP-Glycosyltransferase/glycogen phosphorylase"/>
    <property type="match status" value="1"/>
</dbReference>
<dbReference type="PANTHER" id="PTHR11468">
    <property type="entry name" value="GLYCOGEN PHOSPHORYLASE"/>
    <property type="match status" value="1"/>
</dbReference>
<dbReference type="Ensembl" id="ENSHCOT00000015033.1">
    <property type="protein sequence ID" value="ENSHCOP00000009016.1"/>
    <property type="gene ID" value="ENSHCOG00000011377.1"/>
</dbReference>
<evidence type="ECO:0000256" key="2">
    <source>
        <dbReference type="ARBA" id="ARBA00022553"/>
    </source>
</evidence>
<dbReference type="GO" id="GO:0008184">
    <property type="term" value="F:glycogen phosphorylase activity"/>
    <property type="evidence" value="ECO:0007669"/>
    <property type="project" value="InterPro"/>
</dbReference>
<dbReference type="Gene3D" id="3.40.50.2000">
    <property type="entry name" value="Glycogen Phosphorylase B"/>
    <property type="match status" value="1"/>
</dbReference>
<dbReference type="STRING" id="109280.ENSHCOP00000009016"/>
<keyword evidence="3" id="KW-0328">Glycosyltransferase</keyword>
<keyword evidence="3" id="KW-0119">Carbohydrate metabolism</keyword>
<proteinExistence type="inferred from homology"/>
<dbReference type="FunFam" id="3.40.50.2000:FF:000197">
    <property type="entry name" value="Alpha-1,4 glucan phosphorylase"/>
    <property type="match status" value="1"/>
</dbReference>
<dbReference type="Proteomes" id="UP000264820">
    <property type="component" value="Unplaced"/>
</dbReference>
<dbReference type="GO" id="GO:0030170">
    <property type="term" value="F:pyridoxal phosphate binding"/>
    <property type="evidence" value="ECO:0007669"/>
    <property type="project" value="TreeGrafter"/>
</dbReference>
<keyword evidence="5" id="KW-1185">Reference proteome</keyword>
<evidence type="ECO:0000313" key="4">
    <source>
        <dbReference type="Ensembl" id="ENSHCOP00000009016.1"/>
    </source>
</evidence>
<comment type="similarity">
    <text evidence="1 3">Belongs to the glycogen phosphorylase family.</text>
</comment>
<reference evidence="4" key="2">
    <citation type="submission" date="2025-09" db="UniProtKB">
        <authorList>
            <consortium name="Ensembl"/>
        </authorList>
    </citation>
    <scope>IDENTIFICATION</scope>
</reference>
<evidence type="ECO:0000256" key="3">
    <source>
        <dbReference type="RuleBase" id="RU000587"/>
    </source>
</evidence>
<keyword evidence="2" id="KW-0597">Phosphoprotein</keyword>
<dbReference type="InterPro" id="IPR000811">
    <property type="entry name" value="Glyco_trans_35"/>
</dbReference>
<evidence type="ECO:0000256" key="1">
    <source>
        <dbReference type="ARBA" id="ARBA00006047"/>
    </source>
</evidence>
<dbReference type="PANTHER" id="PTHR11468:SF32">
    <property type="entry name" value="GLYCOGEN PHOSPHORYLASE, MUSCLE FORM"/>
    <property type="match status" value="1"/>
</dbReference>
<evidence type="ECO:0000313" key="5">
    <source>
        <dbReference type="Proteomes" id="UP000264820"/>
    </source>
</evidence>
<dbReference type="OMA" id="WTIHEYA"/>
<dbReference type="Pfam" id="PF00343">
    <property type="entry name" value="Phosphorylase"/>
    <property type="match status" value="1"/>
</dbReference>
<protein>
    <recommendedName>
        <fullName evidence="3">Alpha-1,4 glucan phosphorylase</fullName>
        <ecNumber evidence="3">2.4.1.1</ecNumber>
    </recommendedName>
</protein>
<comment type="function">
    <text evidence="3">Allosteric enzyme that catalyzes the rate-limiting step in glycogen catabolism, the phosphorolytic cleavage of glycogen to produce glucose-1-phosphate, and plays a central role in maintaining cellular and organismal glucose homeostasis.</text>
</comment>
<keyword evidence="3" id="KW-0808">Transferase</keyword>
<dbReference type="AlphaFoldDB" id="A0A3Q2Y7F1"/>
<accession>A0A3Q2Y7F1</accession>
<dbReference type="GO" id="GO:0005737">
    <property type="term" value="C:cytoplasm"/>
    <property type="evidence" value="ECO:0007669"/>
    <property type="project" value="TreeGrafter"/>
</dbReference>
<keyword evidence="3" id="KW-0663">Pyridoxal phosphate</keyword>
<dbReference type="EC" id="2.4.1.1" evidence="3"/>